<evidence type="ECO:0000313" key="5">
    <source>
        <dbReference type="EMBL" id="CAB5020834.1"/>
    </source>
</evidence>
<feature type="transmembrane region" description="Helical" evidence="1">
    <location>
        <begin position="211"/>
        <end position="229"/>
    </location>
</feature>
<evidence type="ECO:0000313" key="4">
    <source>
        <dbReference type="EMBL" id="CAB4971725.1"/>
    </source>
</evidence>
<reference evidence="2" key="1">
    <citation type="submission" date="2020-05" db="EMBL/GenBank/DDBJ databases">
        <authorList>
            <person name="Chiriac C."/>
            <person name="Salcher M."/>
            <person name="Ghai R."/>
            <person name="Kavagutti S V."/>
        </authorList>
    </citation>
    <scope>NUCLEOTIDE SEQUENCE</scope>
</reference>
<keyword evidence="1" id="KW-1133">Transmembrane helix</keyword>
<evidence type="ECO:0000256" key="1">
    <source>
        <dbReference type="SAM" id="Phobius"/>
    </source>
</evidence>
<dbReference type="EMBL" id="CAFBPQ010000014">
    <property type="protein sequence ID" value="CAB5020834.1"/>
    <property type="molecule type" value="Genomic_DNA"/>
</dbReference>
<dbReference type="EMBL" id="CAFBOF010000006">
    <property type="protein sequence ID" value="CAB4971725.1"/>
    <property type="molecule type" value="Genomic_DNA"/>
</dbReference>
<proteinExistence type="predicted"/>
<keyword evidence="1" id="KW-0472">Membrane</keyword>
<sequence length="302" mass="33093">MGFEEFVYSLPVWGILIMAFGPPVLVVLAFLPVQKYIKREESSEKIRIQLLGFASTALIFSIGFSTSSIWAQTSSSAAAARSLYSAESNLIDQVAFDSGPNQASQLTNLMTTFNEQIESEKSVPPLGTPTPALATGEEITSLVKNVASTSGNAQGLIDAVTAFQLSVQDFFANKTFGFPPTLVSIFFLSMVVAYLMVIFPHPEAGKLGTRTYVGVGVFLIGLIQLPLWTLNTRWFRDRYITQSFGGRYQNQFWQETGFFVVVLTLVLVSGVGFHTYNQIKMRGTTQKKSGSSESSLEDLEAP</sequence>
<name>A0A6J6R2M0_9ZZZZ</name>
<organism evidence="2">
    <name type="scientific">freshwater metagenome</name>
    <dbReference type="NCBI Taxonomy" id="449393"/>
    <lineage>
        <taxon>unclassified sequences</taxon>
        <taxon>metagenomes</taxon>
        <taxon>ecological metagenomes</taxon>
    </lineage>
</organism>
<dbReference type="EMBL" id="CAEZYK010000009">
    <property type="protein sequence ID" value="CAB4716173.1"/>
    <property type="molecule type" value="Genomic_DNA"/>
</dbReference>
<dbReference type="EMBL" id="CAFBMM010000108">
    <property type="protein sequence ID" value="CAB4917019.1"/>
    <property type="molecule type" value="Genomic_DNA"/>
</dbReference>
<feature type="transmembrane region" description="Helical" evidence="1">
    <location>
        <begin position="51"/>
        <end position="71"/>
    </location>
</feature>
<gene>
    <name evidence="2" type="ORF">UFOPK2683_00282</name>
    <name evidence="3" type="ORF">UFOPK3605_01468</name>
    <name evidence="4" type="ORF">UFOPK3897_00486</name>
    <name evidence="5" type="ORF">UFOPK4121_00645</name>
</gene>
<evidence type="ECO:0000313" key="3">
    <source>
        <dbReference type="EMBL" id="CAB4917019.1"/>
    </source>
</evidence>
<feature type="transmembrane region" description="Helical" evidence="1">
    <location>
        <begin position="257"/>
        <end position="276"/>
    </location>
</feature>
<feature type="transmembrane region" description="Helical" evidence="1">
    <location>
        <begin position="181"/>
        <end position="199"/>
    </location>
</feature>
<protein>
    <submittedName>
        <fullName evidence="2">Unannotated protein</fullName>
    </submittedName>
</protein>
<keyword evidence="1" id="KW-0812">Transmembrane</keyword>
<accession>A0A6J6R2M0</accession>
<dbReference type="AlphaFoldDB" id="A0A6J6R2M0"/>
<evidence type="ECO:0000313" key="2">
    <source>
        <dbReference type="EMBL" id="CAB4716173.1"/>
    </source>
</evidence>
<feature type="transmembrane region" description="Helical" evidence="1">
    <location>
        <begin position="12"/>
        <end position="31"/>
    </location>
</feature>